<organism evidence="2 3">
    <name type="scientific">Candidatus Chloroploca mongolica</name>
    <dbReference type="NCBI Taxonomy" id="2528176"/>
    <lineage>
        <taxon>Bacteria</taxon>
        <taxon>Bacillati</taxon>
        <taxon>Chloroflexota</taxon>
        <taxon>Chloroflexia</taxon>
        <taxon>Chloroflexales</taxon>
        <taxon>Chloroflexineae</taxon>
        <taxon>Oscillochloridaceae</taxon>
        <taxon>Candidatus Chloroploca</taxon>
    </lineage>
</organism>
<dbReference type="Proteomes" id="UP001193081">
    <property type="component" value="Unassembled WGS sequence"/>
</dbReference>
<feature type="signal peptide" evidence="1">
    <location>
        <begin position="1"/>
        <end position="25"/>
    </location>
</feature>
<dbReference type="RefSeq" id="WP_205712547.1">
    <property type="nucleotide sequence ID" value="NZ_SIJK02000001.1"/>
</dbReference>
<keyword evidence="3" id="KW-1185">Reference proteome</keyword>
<comment type="caution">
    <text evidence="2">The sequence shown here is derived from an EMBL/GenBank/DDBJ whole genome shotgun (WGS) entry which is preliminary data.</text>
</comment>
<dbReference type="PANTHER" id="PTHR31270">
    <property type="entry name" value="GLUTAMINYL-PEPTIDE CYCLOTRANSFERASE"/>
    <property type="match status" value="1"/>
</dbReference>
<dbReference type="EMBL" id="SIJK02000001">
    <property type="protein sequence ID" value="MBP1464198.1"/>
    <property type="molecule type" value="Genomic_DNA"/>
</dbReference>
<proteinExistence type="predicted"/>
<dbReference type="Pfam" id="PF05096">
    <property type="entry name" value="Glu_cyclase_2"/>
    <property type="match status" value="1"/>
</dbReference>
<name>A0ABS4D425_9CHLR</name>
<protein>
    <submittedName>
        <fullName evidence="2">Glutaminyl-peptide cyclotransferase</fullName>
    </submittedName>
</protein>
<evidence type="ECO:0000256" key="1">
    <source>
        <dbReference type="SAM" id="SignalP"/>
    </source>
</evidence>
<evidence type="ECO:0000313" key="3">
    <source>
        <dbReference type="Proteomes" id="UP001193081"/>
    </source>
</evidence>
<accession>A0ABS4D425</accession>
<dbReference type="PANTHER" id="PTHR31270:SF1">
    <property type="entry name" value="GLUTAMINYL-PEPTIDE CYCLOTRANSFERASE"/>
    <property type="match status" value="1"/>
</dbReference>
<keyword evidence="1" id="KW-0732">Signal</keyword>
<sequence length="343" mass="38290">MKRRSLLRQCLALLVVLLLTTGCTTTVEETVLAQPPTVLAAPSAVVSPRPTPETDLLTLPDSGPINRTAQVLPDVIRRSGAPVVEVVVVATYPHDPEAFTQGLVYHGDDRFYESTGLYGVSTLREVALDGTQVREPHVLESNYFAEGIALVGDLIFQLTWQERTGFVYDRADFREVDRFRYPPQGRSLPLEGWGLTFDGTHLIMSDGTANLYVIDPEVTLQTGELTVVDQVEVYDRLGLVPRLNELEYIEGDVYANIWFSDLIARIDPKTGQVKAYLDLSELRDLLPANPPGLRSPEVLNGIAYDAEGKRLFVTGKLWPQLFQIEPLWRVHMPYVQSRLDGSL</sequence>
<gene>
    <name evidence="2" type="ORF">EYB53_000620</name>
</gene>
<evidence type="ECO:0000313" key="2">
    <source>
        <dbReference type="EMBL" id="MBP1464198.1"/>
    </source>
</evidence>
<dbReference type="SUPFAM" id="SSF75011">
    <property type="entry name" value="3-carboxy-cis,cis-mucoante lactonizing enzyme"/>
    <property type="match status" value="1"/>
</dbReference>
<feature type="chain" id="PRO_5047251342" evidence="1">
    <location>
        <begin position="26"/>
        <end position="343"/>
    </location>
</feature>
<dbReference type="InterPro" id="IPR007788">
    <property type="entry name" value="QCT"/>
</dbReference>
<dbReference type="PROSITE" id="PS51257">
    <property type="entry name" value="PROKAR_LIPOPROTEIN"/>
    <property type="match status" value="1"/>
</dbReference>
<reference evidence="2 3" key="1">
    <citation type="submission" date="2021-03" db="EMBL/GenBank/DDBJ databases">
        <authorList>
            <person name="Grouzdev D.S."/>
        </authorList>
    </citation>
    <scope>NUCLEOTIDE SEQUENCE [LARGE SCALE GENOMIC DNA]</scope>
    <source>
        <strain evidence="2 3">M50-1</strain>
    </source>
</reference>